<sequence>MSADNPTPQQGRPASPQAQTTQERYGNTRNTKFGGKILVLALSVILAAAAAYMVAQLMRAGNVDVSAQETGGEVVSADTLRMSVDVTREDPSKSAFCIVTALDYDKNEVGRREFVIPAGGEDVTRHHVDITTREEAYAGTVYGCSTVLPDYLTGE</sequence>
<feature type="transmembrane region" description="Helical" evidence="2">
    <location>
        <begin position="37"/>
        <end position="55"/>
    </location>
</feature>
<dbReference type="InterPro" id="IPR025443">
    <property type="entry name" value="DUF4307"/>
</dbReference>
<evidence type="ECO:0000256" key="1">
    <source>
        <dbReference type="SAM" id="MobiDB-lite"/>
    </source>
</evidence>
<reference evidence="3" key="1">
    <citation type="journal article" date="2021" name="PeerJ">
        <title>Extensive microbial diversity within the chicken gut microbiome revealed by metagenomics and culture.</title>
        <authorList>
            <person name="Gilroy R."/>
            <person name="Ravi A."/>
            <person name="Getino M."/>
            <person name="Pursley I."/>
            <person name="Horton D.L."/>
            <person name="Alikhan N.F."/>
            <person name="Baker D."/>
            <person name="Gharbi K."/>
            <person name="Hall N."/>
            <person name="Watson M."/>
            <person name="Adriaenssens E.M."/>
            <person name="Foster-Nyarko E."/>
            <person name="Jarju S."/>
            <person name="Secka A."/>
            <person name="Antonio M."/>
            <person name="Oren A."/>
            <person name="Chaudhuri R.R."/>
            <person name="La Ragione R."/>
            <person name="Hildebrand F."/>
            <person name="Pallen M.J."/>
        </authorList>
    </citation>
    <scope>NUCLEOTIDE SEQUENCE</scope>
    <source>
        <strain evidence="3">4376</strain>
    </source>
</reference>
<accession>A0A9D1UQA5</accession>
<dbReference type="AlphaFoldDB" id="A0A9D1UQA5"/>
<organism evidence="3 4">
    <name type="scientific">Candidatus Corynebacterium gallistercoris</name>
    <dbReference type="NCBI Taxonomy" id="2838530"/>
    <lineage>
        <taxon>Bacteria</taxon>
        <taxon>Bacillati</taxon>
        <taxon>Actinomycetota</taxon>
        <taxon>Actinomycetes</taxon>
        <taxon>Mycobacteriales</taxon>
        <taxon>Corynebacteriaceae</taxon>
        <taxon>Corynebacterium</taxon>
    </lineage>
</organism>
<reference evidence="3" key="2">
    <citation type="submission" date="2021-04" db="EMBL/GenBank/DDBJ databases">
        <authorList>
            <person name="Gilroy R."/>
        </authorList>
    </citation>
    <scope>NUCLEOTIDE SEQUENCE</scope>
    <source>
        <strain evidence="3">4376</strain>
    </source>
</reference>
<proteinExistence type="predicted"/>
<keyword evidence="2" id="KW-1133">Transmembrane helix</keyword>
<keyword evidence="2" id="KW-0812">Transmembrane</keyword>
<dbReference type="Proteomes" id="UP000824189">
    <property type="component" value="Unassembled WGS sequence"/>
</dbReference>
<protein>
    <submittedName>
        <fullName evidence="3">DUF4307 domain-containing protein</fullName>
    </submittedName>
</protein>
<dbReference type="Pfam" id="PF14155">
    <property type="entry name" value="DUF4307"/>
    <property type="match status" value="1"/>
</dbReference>
<evidence type="ECO:0000313" key="4">
    <source>
        <dbReference type="Proteomes" id="UP000824189"/>
    </source>
</evidence>
<keyword evidence="2" id="KW-0472">Membrane</keyword>
<gene>
    <name evidence="3" type="ORF">H9867_00920</name>
</gene>
<name>A0A9D1UQA5_9CORY</name>
<dbReference type="EMBL" id="DXFZ01000010">
    <property type="protein sequence ID" value="HIW95041.1"/>
    <property type="molecule type" value="Genomic_DNA"/>
</dbReference>
<comment type="caution">
    <text evidence="3">The sequence shown here is derived from an EMBL/GenBank/DDBJ whole genome shotgun (WGS) entry which is preliminary data.</text>
</comment>
<feature type="region of interest" description="Disordered" evidence="1">
    <location>
        <begin position="1"/>
        <end position="28"/>
    </location>
</feature>
<evidence type="ECO:0000256" key="2">
    <source>
        <dbReference type="SAM" id="Phobius"/>
    </source>
</evidence>
<evidence type="ECO:0000313" key="3">
    <source>
        <dbReference type="EMBL" id="HIW95041.1"/>
    </source>
</evidence>